<evidence type="ECO:0000256" key="3">
    <source>
        <dbReference type="ARBA" id="ARBA00022475"/>
    </source>
</evidence>
<evidence type="ECO:0000256" key="4">
    <source>
        <dbReference type="ARBA" id="ARBA00022597"/>
    </source>
</evidence>
<feature type="non-terminal residue" evidence="10">
    <location>
        <position position="1"/>
    </location>
</feature>
<dbReference type="InterPro" id="IPR036259">
    <property type="entry name" value="MFS_trans_sf"/>
</dbReference>
<dbReference type="EMBL" id="GEDC01007330">
    <property type="protein sequence ID" value="JAS29968.1"/>
    <property type="molecule type" value="Transcribed_RNA"/>
</dbReference>
<gene>
    <name evidence="11" type="ORF">g.25440</name>
    <name evidence="10" type="ORF">g.25441</name>
</gene>
<dbReference type="FunFam" id="1.20.1250.20:FF:000218">
    <property type="entry name" value="facilitated trehalose transporter Tret1"/>
    <property type="match status" value="1"/>
</dbReference>
<dbReference type="PROSITE" id="PS00217">
    <property type="entry name" value="SUGAR_TRANSPORT_2"/>
    <property type="match status" value="1"/>
</dbReference>
<feature type="domain" description="Major facilitator superfamily (MFS) profile" evidence="9">
    <location>
        <begin position="1"/>
        <end position="422"/>
    </location>
</feature>
<dbReference type="EMBL" id="GEDC01000153">
    <property type="protein sequence ID" value="JAS37145.1"/>
    <property type="molecule type" value="Transcribed_RNA"/>
</dbReference>
<dbReference type="GO" id="GO:0005886">
    <property type="term" value="C:plasma membrane"/>
    <property type="evidence" value="ECO:0007669"/>
    <property type="project" value="UniProtKB-SubCell"/>
</dbReference>
<evidence type="ECO:0000313" key="11">
    <source>
        <dbReference type="EMBL" id="JAS37145.1"/>
    </source>
</evidence>
<keyword evidence="5 8" id="KW-0812">Transmembrane</keyword>
<evidence type="ECO:0000256" key="2">
    <source>
        <dbReference type="ARBA" id="ARBA00022448"/>
    </source>
</evidence>
<evidence type="ECO:0000313" key="10">
    <source>
        <dbReference type="EMBL" id="JAS29968.1"/>
    </source>
</evidence>
<dbReference type="Pfam" id="PF00083">
    <property type="entry name" value="Sugar_tr"/>
    <property type="match status" value="1"/>
</dbReference>
<protein>
    <recommendedName>
        <fullName evidence="9">Major facilitator superfamily (MFS) profile domain-containing protein</fullName>
    </recommendedName>
</protein>
<dbReference type="PANTHER" id="PTHR48021:SF47">
    <property type="entry name" value="GH17672P"/>
    <property type="match status" value="1"/>
</dbReference>
<reference evidence="10" key="1">
    <citation type="submission" date="2015-12" db="EMBL/GenBank/DDBJ databases">
        <title>De novo transcriptome assembly of four potential Pierce s Disease insect vectors from Arizona vineyards.</title>
        <authorList>
            <person name="Tassone E.E."/>
        </authorList>
    </citation>
    <scope>NUCLEOTIDE SEQUENCE</scope>
</reference>
<evidence type="ECO:0000259" key="9">
    <source>
        <dbReference type="PROSITE" id="PS50850"/>
    </source>
</evidence>
<keyword evidence="7 8" id="KW-0472">Membrane</keyword>
<evidence type="ECO:0000256" key="7">
    <source>
        <dbReference type="ARBA" id="ARBA00023136"/>
    </source>
</evidence>
<keyword evidence="3" id="KW-1003">Cell membrane</keyword>
<feature type="transmembrane region" description="Helical" evidence="8">
    <location>
        <begin position="265"/>
        <end position="289"/>
    </location>
</feature>
<evidence type="ECO:0000256" key="1">
    <source>
        <dbReference type="ARBA" id="ARBA00004651"/>
    </source>
</evidence>
<dbReference type="GO" id="GO:0022857">
    <property type="term" value="F:transmembrane transporter activity"/>
    <property type="evidence" value="ECO:0007669"/>
    <property type="project" value="InterPro"/>
</dbReference>
<evidence type="ECO:0000256" key="8">
    <source>
        <dbReference type="SAM" id="Phobius"/>
    </source>
</evidence>
<feature type="transmembrane region" description="Helical" evidence="8">
    <location>
        <begin position="231"/>
        <end position="253"/>
    </location>
</feature>
<dbReference type="Gene3D" id="1.20.1250.20">
    <property type="entry name" value="MFS general substrate transporter like domains"/>
    <property type="match status" value="1"/>
</dbReference>
<name>A0A1B6DW99_9HEMI</name>
<dbReference type="AlphaFoldDB" id="A0A1B6DW99"/>
<feature type="transmembrane region" description="Helical" evidence="8">
    <location>
        <begin position="331"/>
        <end position="355"/>
    </location>
</feature>
<dbReference type="InterPro" id="IPR050549">
    <property type="entry name" value="MFS_Trehalose_Transporter"/>
</dbReference>
<dbReference type="InterPro" id="IPR005829">
    <property type="entry name" value="Sugar_transporter_CS"/>
</dbReference>
<dbReference type="InterPro" id="IPR003663">
    <property type="entry name" value="Sugar/inositol_transpt"/>
</dbReference>
<keyword evidence="4" id="KW-0762">Sugar transport</keyword>
<dbReference type="PRINTS" id="PR00171">
    <property type="entry name" value="SUGRTRNSPORT"/>
</dbReference>
<dbReference type="SUPFAM" id="SSF103473">
    <property type="entry name" value="MFS general substrate transporter"/>
    <property type="match status" value="1"/>
</dbReference>
<evidence type="ECO:0000256" key="6">
    <source>
        <dbReference type="ARBA" id="ARBA00022989"/>
    </source>
</evidence>
<feature type="transmembrane region" description="Helical" evidence="8">
    <location>
        <begin position="298"/>
        <end position="319"/>
    </location>
</feature>
<keyword evidence="2" id="KW-0813">Transport</keyword>
<dbReference type="InterPro" id="IPR020846">
    <property type="entry name" value="MFS_dom"/>
</dbReference>
<feature type="transmembrane region" description="Helical" evidence="8">
    <location>
        <begin position="399"/>
        <end position="418"/>
    </location>
</feature>
<dbReference type="InterPro" id="IPR005828">
    <property type="entry name" value="MFS_sugar_transport-like"/>
</dbReference>
<proteinExistence type="predicted"/>
<sequence>AGSTFAWTSPVLPKLLLTNTTKEFSTDLKINTDEASWIVSLLSFGNIFGPLTTGVLLNTIGRRWTTFVDAMCLLCSWIILTQTFSIYMIYIGRFFMGVSCGISFSGIPLYIAEISEDSIRGVLNNFMQISVSLSVLFTYCVGPYVSYNNLIIFCCMPCIMFLIVFPWLPESPYYQIYKKQNNKAYNTLQWLRGDMADTNIEKEIKLIQIEISKSKGSSYRDIFSQIGTRRALFICLGLLAFQQLTGISIAIMYAESIFKMTGTALSGSICAIITGSVMLTFGIFVPIIVSKFGYKTPLLISGSGMTIAHSVVGLYLMGYLNGFEITNTLNWIPVVFINGFVAFHVIGFSTVPWALMGELFTPDMKTLGSTISTSTCAAFTFGLSNLFPNILQLVGIDMVFFIFSFFSVLSILFVVYFVPNTCGMSMIEIQDLLNKRENKNNIIKE</sequence>
<accession>A0A1B6DW99</accession>
<feature type="transmembrane region" description="Helical" evidence="8">
    <location>
        <begin position="123"/>
        <end position="144"/>
    </location>
</feature>
<comment type="subcellular location">
    <subcellularLocation>
        <location evidence="1">Cell membrane</location>
        <topology evidence="1">Multi-pass membrane protein</topology>
    </subcellularLocation>
</comment>
<feature type="transmembrane region" description="Helical" evidence="8">
    <location>
        <begin position="35"/>
        <end position="57"/>
    </location>
</feature>
<organism evidence="10">
    <name type="scientific">Clastoptera arizonana</name>
    <name type="common">Arizona spittle bug</name>
    <dbReference type="NCBI Taxonomy" id="38151"/>
    <lineage>
        <taxon>Eukaryota</taxon>
        <taxon>Metazoa</taxon>
        <taxon>Ecdysozoa</taxon>
        <taxon>Arthropoda</taxon>
        <taxon>Hexapoda</taxon>
        <taxon>Insecta</taxon>
        <taxon>Pterygota</taxon>
        <taxon>Neoptera</taxon>
        <taxon>Paraneoptera</taxon>
        <taxon>Hemiptera</taxon>
        <taxon>Auchenorrhyncha</taxon>
        <taxon>Cercopoidea</taxon>
        <taxon>Clastopteridae</taxon>
        <taxon>Clastoptera</taxon>
    </lineage>
</organism>
<evidence type="ECO:0000256" key="5">
    <source>
        <dbReference type="ARBA" id="ARBA00022692"/>
    </source>
</evidence>
<feature type="transmembrane region" description="Helical" evidence="8">
    <location>
        <begin position="86"/>
        <end position="111"/>
    </location>
</feature>
<keyword evidence="6 8" id="KW-1133">Transmembrane helix</keyword>
<dbReference type="PROSITE" id="PS50850">
    <property type="entry name" value="MFS"/>
    <property type="match status" value="1"/>
</dbReference>
<dbReference type="PANTHER" id="PTHR48021">
    <property type="match status" value="1"/>
</dbReference>
<feature type="transmembrane region" description="Helical" evidence="8">
    <location>
        <begin position="150"/>
        <end position="168"/>
    </location>
</feature>